<evidence type="ECO:0000256" key="3">
    <source>
        <dbReference type="ARBA" id="ARBA00012820"/>
    </source>
</evidence>
<evidence type="ECO:0000256" key="6">
    <source>
        <dbReference type="ARBA" id="ARBA00023315"/>
    </source>
</evidence>
<dbReference type="GO" id="GO:0004144">
    <property type="term" value="F:diacylglycerol O-acyltransferase activity"/>
    <property type="evidence" value="ECO:0007669"/>
    <property type="project" value="UniProtKB-EC"/>
</dbReference>
<gene>
    <name evidence="10" type="ORF">SAMN05216174_10169</name>
</gene>
<dbReference type="EMBL" id="FMZZ01000001">
    <property type="protein sequence ID" value="SDC09052.1"/>
    <property type="molecule type" value="Genomic_DNA"/>
</dbReference>
<keyword evidence="10" id="KW-0378">Hydrolase</keyword>
<dbReference type="STRING" id="1271860.SAMN05216174_10169"/>
<sequence length="340" mass="36476">MSGKGSRRRALWSVAVVAAVAAVLPVTAGTAAAATCMVNKAKSDDGSCITSVITVDSARRVFDLVINSTAGNRVTAQRARVMLPSGHGADPGRRWPTLYLLHGGGVSGSAGYRDWTENTDVAEVTAGYAALVVMPEAASAGWYSDWVNGSAYWETFHRVELRQLLERNYAASGRRAIAGLSMGGFGAMSYAARYPGEFAAVASYSGALHPLADFSFIQSLLFLNFQDINGLWGDPTTAAGRARWQEHDPYYSVDALFDIPVYVASGQPPRGSDPLNLETVTNRETLAFENRLNAAYVAAHPGSSGAPLLRTHHYEGTHDWQYWEAEFVASVDMLMDAVGG</sequence>
<evidence type="ECO:0000313" key="10">
    <source>
        <dbReference type="EMBL" id="SDC09052.1"/>
    </source>
</evidence>
<reference evidence="11" key="1">
    <citation type="submission" date="2016-10" db="EMBL/GenBank/DDBJ databases">
        <authorList>
            <person name="Varghese N."/>
            <person name="Submissions S."/>
        </authorList>
    </citation>
    <scope>NUCLEOTIDE SEQUENCE [LARGE SCALE GENOMIC DNA]</scope>
    <source>
        <strain evidence="11">IBRC-M 10403</strain>
    </source>
</reference>
<feature type="chain" id="PRO_5039649978" description="Acyl-CoA:diacylglycerol acyltransferase" evidence="9">
    <location>
        <begin position="29"/>
        <end position="340"/>
    </location>
</feature>
<dbReference type="Pfam" id="PF00756">
    <property type="entry name" value="Esterase"/>
    <property type="match status" value="1"/>
</dbReference>
<dbReference type="InterPro" id="IPR006311">
    <property type="entry name" value="TAT_signal"/>
</dbReference>
<evidence type="ECO:0000313" key="11">
    <source>
        <dbReference type="Proteomes" id="UP000199501"/>
    </source>
</evidence>
<keyword evidence="9" id="KW-0732">Signal</keyword>
<dbReference type="Gene3D" id="3.40.50.1820">
    <property type="entry name" value="alpha/beta hydrolase"/>
    <property type="match status" value="1"/>
</dbReference>
<dbReference type="GO" id="GO:0016787">
    <property type="term" value="F:hydrolase activity"/>
    <property type="evidence" value="ECO:0007669"/>
    <property type="project" value="UniProtKB-KW"/>
</dbReference>
<evidence type="ECO:0000256" key="7">
    <source>
        <dbReference type="ARBA" id="ARBA00032572"/>
    </source>
</evidence>
<proteinExistence type="inferred from homology"/>
<comment type="catalytic activity">
    <reaction evidence="1">
        <text>2 alpha,alpha'-trehalose 6-mycolate = alpha,alpha'-trehalose 6,6'-bismycolate + alpha,alpha-trehalose</text>
        <dbReference type="Rhea" id="RHEA:23472"/>
        <dbReference type="ChEBI" id="CHEBI:16551"/>
        <dbReference type="ChEBI" id="CHEBI:18195"/>
        <dbReference type="ChEBI" id="CHEBI:18234"/>
        <dbReference type="EC" id="2.3.1.122"/>
    </reaction>
</comment>
<dbReference type="InterPro" id="IPR029058">
    <property type="entry name" value="AB_hydrolase_fold"/>
</dbReference>
<keyword evidence="11" id="KW-1185">Reference proteome</keyword>
<dbReference type="RefSeq" id="WP_228771250.1">
    <property type="nucleotide sequence ID" value="NZ_FMZZ01000001.1"/>
</dbReference>
<dbReference type="GO" id="GO:0050348">
    <property type="term" value="F:trehalose O-mycolyltransferase activity"/>
    <property type="evidence" value="ECO:0007669"/>
    <property type="project" value="UniProtKB-EC"/>
</dbReference>
<dbReference type="PANTHER" id="PTHR48098:SF1">
    <property type="entry name" value="DIACYLGLYCEROL ACYLTRANSFERASE_MYCOLYLTRANSFERASE AG85A"/>
    <property type="match status" value="1"/>
</dbReference>
<evidence type="ECO:0000256" key="2">
    <source>
        <dbReference type="ARBA" id="ARBA00005874"/>
    </source>
</evidence>
<evidence type="ECO:0000256" key="5">
    <source>
        <dbReference type="ARBA" id="ARBA00022679"/>
    </source>
</evidence>
<dbReference type="PANTHER" id="PTHR48098">
    <property type="entry name" value="ENTEROCHELIN ESTERASE-RELATED"/>
    <property type="match status" value="1"/>
</dbReference>
<dbReference type="InterPro" id="IPR000801">
    <property type="entry name" value="Esterase-like"/>
</dbReference>
<feature type="signal peptide" evidence="9">
    <location>
        <begin position="1"/>
        <end position="28"/>
    </location>
</feature>
<comment type="catalytic activity">
    <reaction evidence="8">
        <text>an acyl-CoA + a 1,2-diacyl-sn-glycerol = a triacyl-sn-glycerol + CoA</text>
        <dbReference type="Rhea" id="RHEA:10868"/>
        <dbReference type="ChEBI" id="CHEBI:17815"/>
        <dbReference type="ChEBI" id="CHEBI:57287"/>
        <dbReference type="ChEBI" id="CHEBI:58342"/>
        <dbReference type="ChEBI" id="CHEBI:64615"/>
        <dbReference type="EC" id="2.3.1.20"/>
    </reaction>
</comment>
<evidence type="ECO:0000256" key="1">
    <source>
        <dbReference type="ARBA" id="ARBA00000697"/>
    </source>
</evidence>
<evidence type="ECO:0000256" key="8">
    <source>
        <dbReference type="ARBA" id="ARBA00048109"/>
    </source>
</evidence>
<dbReference type="AlphaFoldDB" id="A0A1G6IR54"/>
<dbReference type="Proteomes" id="UP000199501">
    <property type="component" value="Unassembled WGS sequence"/>
</dbReference>
<keyword evidence="5" id="KW-0808">Transferase</keyword>
<dbReference type="EC" id="2.3.1.122" evidence="3"/>
<protein>
    <recommendedName>
        <fullName evidence="7">Acyl-CoA:diacylglycerol acyltransferase</fullName>
        <ecNumber evidence="3">2.3.1.122</ecNumber>
        <ecNumber evidence="4">2.3.1.20</ecNumber>
    </recommendedName>
</protein>
<dbReference type="InterPro" id="IPR050583">
    <property type="entry name" value="Mycobacterial_A85_antigen"/>
</dbReference>
<evidence type="ECO:0000256" key="4">
    <source>
        <dbReference type="ARBA" id="ARBA00013244"/>
    </source>
</evidence>
<dbReference type="PROSITE" id="PS51318">
    <property type="entry name" value="TAT"/>
    <property type="match status" value="1"/>
</dbReference>
<evidence type="ECO:0000256" key="9">
    <source>
        <dbReference type="SAM" id="SignalP"/>
    </source>
</evidence>
<dbReference type="EC" id="2.3.1.20" evidence="4"/>
<keyword evidence="6" id="KW-0012">Acyltransferase</keyword>
<comment type="similarity">
    <text evidence="2">Belongs to the mycobacterial A85 antigen family.</text>
</comment>
<name>A0A1G6IR54_9PSEU</name>
<organism evidence="10 11">
    <name type="scientific">Actinokineospora iranica</name>
    <dbReference type="NCBI Taxonomy" id="1271860"/>
    <lineage>
        <taxon>Bacteria</taxon>
        <taxon>Bacillati</taxon>
        <taxon>Actinomycetota</taxon>
        <taxon>Actinomycetes</taxon>
        <taxon>Pseudonocardiales</taxon>
        <taxon>Pseudonocardiaceae</taxon>
        <taxon>Actinokineospora</taxon>
    </lineage>
</organism>
<dbReference type="SUPFAM" id="SSF53474">
    <property type="entry name" value="alpha/beta-Hydrolases"/>
    <property type="match status" value="1"/>
</dbReference>
<accession>A0A1G6IR54</accession>